<dbReference type="InterPro" id="IPR012675">
    <property type="entry name" value="Beta-grasp_dom_sf"/>
</dbReference>
<accession>X1L653</accession>
<feature type="non-terminal residue" evidence="2">
    <location>
        <position position="60"/>
    </location>
</feature>
<dbReference type="SUPFAM" id="SSF54292">
    <property type="entry name" value="2Fe-2S ferredoxin-like"/>
    <property type="match status" value="1"/>
</dbReference>
<protein>
    <recommendedName>
        <fullName evidence="1">2Fe-2S ferredoxin-type domain-containing protein</fullName>
    </recommendedName>
</protein>
<dbReference type="InterPro" id="IPR001041">
    <property type="entry name" value="2Fe-2S_ferredoxin-type"/>
</dbReference>
<sequence>MTYQIDIEPIGQHWSGTDDVSLLDICRQAGVGISSLCGGIGTCGSCKVQILDGQVSPLTG</sequence>
<feature type="domain" description="2Fe-2S ferredoxin-type" evidence="1">
    <location>
        <begin position="7"/>
        <end position="55"/>
    </location>
</feature>
<gene>
    <name evidence="2" type="ORF">S06H3_07974</name>
</gene>
<evidence type="ECO:0000259" key="1">
    <source>
        <dbReference type="Pfam" id="PF00111"/>
    </source>
</evidence>
<name>X1L653_9ZZZZ</name>
<proteinExistence type="predicted"/>
<evidence type="ECO:0000313" key="2">
    <source>
        <dbReference type="EMBL" id="GAI01376.1"/>
    </source>
</evidence>
<dbReference type="EMBL" id="BARV01003299">
    <property type="protein sequence ID" value="GAI01376.1"/>
    <property type="molecule type" value="Genomic_DNA"/>
</dbReference>
<reference evidence="2" key="1">
    <citation type="journal article" date="2014" name="Front. Microbiol.">
        <title>High frequency of phylogenetically diverse reductive dehalogenase-homologous genes in deep subseafloor sedimentary metagenomes.</title>
        <authorList>
            <person name="Kawai M."/>
            <person name="Futagami T."/>
            <person name="Toyoda A."/>
            <person name="Takaki Y."/>
            <person name="Nishi S."/>
            <person name="Hori S."/>
            <person name="Arai W."/>
            <person name="Tsubouchi T."/>
            <person name="Morono Y."/>
            <person name="Uchiyama I."/>
            <person name="Ito T."/>
            <person name="Fujiyama A."/>
            <person name="Inagaki F."/>
            <person name="Takami H."/>
        </authorList>
    </citation>
    <scope>NUCLEOTIDE SEQUENCE</scope>
    <source>
        <strain evidence="2">Expedition CK06-06</strain>
    </source>
</reference>
<organism evidence="2">
    <name type="scientific">marine sediment metagenome</name>
    <dbReference type="NCBI Taxonomy" id="412755"/>
    <lineage>
        <taxon>unclassified sequences</taxon>
        <taxon>metagenomes</taxon>
        <taxon>ecological metagenomes</taxon>
    </lineage>
</organism>
<dbReference type="InterPro" id="IPR036010">
    <property type="entry name" value="2Fe-2S_ferredoxin-like_sf"/>
</dbReference>
<dbReference type="GO" id="GO:0051536">
    <property type="term" value="F:iron-sulfur cluster binding"/>
    <property type="evidence" value="ECO:0007669"/>
    <property type="project" value="InterPro"/>
</dbReference>
<dbReference type="Gene3D" id="3.10.20.30">
    <property type="match status" value="1"/>
</dbReference>
<dbReference type="Pfam" id="PF00111">
    <property type="entry name" value="Fer2"/>
    <property type="match status" value="1"/>
</dbReference>
<dbReference type="AlphaFoldDB" id="X1L653"/>
<dbReference type="CDD" id="cd00207">
    <property type="entry name" value="fer2"/>
    <property type="match status" value="1"/>
</dbReference>
<comment type="caution">
    <text evidence="2">The sequence shown here is derived from an EMBL/GenBank/DDBJ whole genome shotgun (WGS) entry which is preliminary data.</text>
</comment>